<evidence type="ECO:0000313" key="1">
    <source>
        <dbReference type="EMBL" id="MDI2113459.1"/>
    </source>
</evidence>
<dbReference type="EMBL" id="JASBAN010000001">
    <property type="protein sequence ID" value="MDI2113459.1"/>
    <property type="molecule type" value="Genomic_DNA"/>
</dbReference>
<dbReference type="RefSeq" id="WP_281463063.1">
    <property type="nucleotide sequence ID" value="NZ_JASBAN010000001.1"/>
</dbReference>
<protein>
    <submittedName>
        <fullName evidence="1">Uncharacterized protein</fullName>
    </submittedName>
</protein>
<accession>A0ABT6Q9I0</accession>
<proteinExistence type="predicted"/>
<dbReference type="Proteomes" id="UP001431775">
    <property type="component" value="Unassembled WGS sequence"/>
</dbReference>
<keyword evidence="2" id="KW-1185">Reference proteome</keyword>
<reference evidence="1" key="1">
    <citation type="submission" date="2023-05" db="EMBL/GenBank/DDBJ databases">
        <title>Whole genome sequence of Commensalibacter sp.</title>
        <authorList>
            <person name="Charoenyingcharoen P."/>
            <person name="Yukphan P."/>
        </authorList>
    </citation>
    <scope>NUCLEOTIDE SEQUENCE</scope>
    <source>
        <strain evidence="1">TBRC 10068</strain>
    </source>
</reference>
<comment type="caution">
    <text evidence="1">The sequence shown here is derived from an EMBL/GenBank/DDBJ whole genome shotgun (WGS) entry which is preliminary data.</text>
</comment>
<gene>
    <name evidence="1" type="ORF">QJV33_09260</name>
</gene>
<name>A0ABT6Q9I0_9PROT</name>
<organism evidence="1 2">
    <name type="scientific">Commensalibacter nepenthis</name>
    <dbReference type="NCBI Taxonomy" id="3043872"/>
    <lineage>
        <taxon>Bacteria</taxon>
        <taxon>Pseudomonadati</taxon>
        <taxon>Pseudomonadota</taxon>
        <taxon>Alphaproteobacteria</taxon>
        <taxon>Acetobacterales</taxon>
        <taxon>Acetobacteraceae</taxon>
    </lineage>
</organism>
<evidence type="ECO:0000313" key="2">
    <source>
        <dbReference type="Proteomes" id="UP001431775"/>
    </source>
</evidence>
<sequence>MALEVNQRGYDVVSAEGEHISVKTITSTKHIRFNLNSFDQVHRVVIIRIVFDENNEISIEEILDKSADDFVACCWVDEHRKKYIYSPYKQTRSVPLAQQKIAKQVYYDAYQISEYENGRIVMTKDGQEITNINQILQKIALSLGIDIFTRSRNQRTNRRLGAKIIAAIELNNSLL</sequence>